<dbReference type="Gene3D" id="3.40.50.11840">
    <property type="entry name" value="Diphthamide synthesis DPH1/DPH2 domain 1"/>
    <property type="match status" value="1"/>
</dbReference>
<sequence length="387" mass="44106">MLKIREEISKITEDPILKKDMEVLPSNYNFEIPKTIYKIRSNNVKCVALQLPEGLLMYACVISDILVKHTNCDTIILGDVTYGACCVDDFTAKALGCDLLVHYGHSCLVPIQDTNGIHLLYVFVSIDINLTHFLEIVKKNFKKEQKLTLVSTIQFVASLHAIKQDLIDYGFNIIIPQSSPLSPGEILGCTSPRVESCDAIIYLGDGRFHLESMMMHNPTIPAFQYNPYNRNLTREEFGFSTMIQNRRRAISLAKNVDTFGLILGTYGRQGNLKVYEEMEELLKSRGKNVIRILISEIFVNKIEKLLNIDAFAQVACPRLSIDWGESFPKPLLNSYELYNLLEKGDLRTDYYAQDYYSSNPEGPYANNHKKHRPEKVRRAPVRIVAEI</sequence>
<dbReference type="InterPro" id="IPR042264">
    <property type="entry name" value="DPH1/DPH2_2"/>
</dbReference>
<dbReference type="WBParaSite" id="PTRK_0001367800.1">
    <property type="protein sequence ID" value="PTRK_0001367800.1"/>
    <property type="gene ID" value="PTRK_0001367800"/>
</dbReference>
<dbReference type="InterPro" id="IPR016435">
    <property type="entry name" value="DPH1/DPH2"/>
</dbReference>
<dbReference type="Gene3D" id="3.40.50.11850">
    <property type="entry name" value="Diphthamide synthesis DPH1/DPH2 domain 2"/>
    <property type="match status" value="1"/>
</dbReference>
<dbReference type="AlphaFoldDB" id="A0A0N4ZY05"/>
<evidence type="ECO:0000256" key="11">
    <source>
        <dbReference type="PIRNR" id="PIRNR004967"/>
    </source>
</evidence>
<dbReference type="GO" id="GO:0051539">
    <property type="term" value="F:4 iron, 4 sulfur cluster binding"/>
    <property type="evidence" value="ECO:0007669"/>
    <property type="project" value="UniProtKB-UniRule"/>
</dbReference>
<dbReference type="UniPathway" id="UPA00559"/>
<keyword evidence="5 11" id="KW-0808">Transferase</keyword>
<dbReference type="Gene3D" id="3.40.50.11860">
    <property type="entry name" value="Diphthamide synthesis DPH1/DPH2 domain 3"/>
    <property type="match status" value="1"/>
</dbReference>
<comment type="cofactor">
    <cofactor evidence="11">
        <name>[4Fe-4S] cluster</name>
        <dbReference type="ChEBI" id="CHEBI:49883"/>
    </cofactor>
    <text evidence="11">Binds 1 [4Fe-4S] cluster per subunit. The cluster is coordinated with 3 cysteines and an exchangeable S-adenosyl-L-methionine.</text>
</comment>
<dbReference type="PANTHER" id="PTHR10762">
    <property type="entry name" value="DIPHTHAMIDE BIOSYNTHESIS PROTEIN"/>
    <property type="match status" value="1"/>
</dbReference>
<dbReference type="FunFam" id="3.40.50.11860:FF:000002">
    <property type="entry name" value="2-(3-amino-3-carboxypropyl)histidine synthase subunit 1"/>
    <property type="match status" value="1"/>
</dbReference>
<evidence type="ECO:0000256" key="8">
    <source>
        <dbReference type="ARBA" id="ARBA00023004"/>
    </source>
</evidence>
<dbReference type="Proteomes" id="UP000038045">
    <property type="component" value="Unplaced"/>
</dbReference>
<dbReference type="Pfam" id="PF01866">
    <property type="entry name" value="Diphthamide_syn"/>
    <property type="match status" value="1"/>
</dbReference>
<dbReference type="FunFam" id="3.40.50.11840:FF:000001">
    <property type="entry name" value="2-(3-amino-3-carboxypropyl)histidine synthase subunit 1"/>
    <property type="match status" value="1"/>
</dbReference>
<dbReference type="GO" id="GO:0046872">
    <property type="term" value="F:metal ion binding"/>
    <property type="evidence" value="ECO:0007669"/>
    <property type="project" value="UniProtKB-KW"/>
</dbReference>
<evidence type="ECO:0000256" key="4">
    <source>
        <dbReference type="ARBA" id="ARBA00021915"/>
    </source>
</evidence>
<evidence type="ECO:0000313" key="12">
    <source>
        <dbReference type="Proteomes" id="UP000038045"/>
    </source>
</evidence>
<evidence type="ECO:0000256" key="2">
    <source>
        <dbReference type="ARBA" id="ARBA00010173"/>
    </source>
</evidence>
<dbReference type="GO" id="GO:0090560">
    <property type="term" value="F:2-(3-amino-3-carboxypropyl)histidine synthase activity"/>
    <property type="evidence" value="ECO:0007669"/>
    <property type="project" value="UniProtKB-UniRule"/>
</dbReference>
<evidence type="ECO:0000256" key="1">
    <source>
        <dbReference type="ARBA" id="ARBA00005156"/>
    </source>
</evidence>
<evidence type="ECO:0000256" key="3">
    <source>
        <dbReference type="ARBA" id="ARBA00012221"/>
    </source>
</evidence>
<evidence type="ECO:0000256" key="7">
    <source>
        <dbReference type="ARBA" id="ARBA00022723"/>
    </source>
</evidence>
<reference evidence="13" key="1">
    <citation type="submission" date="2017-02" db="UniProtKB">
        <authorList>
            <consortium name="WormBaseParasite"/>
        </authorList>
    </citation>
    <scope>IDENTIFICATION</scope>
</reference>
<dbReference type="STRING" id="131310.A0A0N4ZY05"/>
<keyword evidence="7" id="KW-0479">Metal-binding</keyword>
<evidence type="ECO:0000256" key="6">
    <source>
        <dbReference type="ARBA" id="ARBA00022691"/>
    </source>
</evidence>
<comment type="similarity">
    <text evidence="2 11">Belongs to the DPH1/DPH2 family. DPH1 subfamily.</text>
</comment>
<keyword evidence="11" id="KW-0004">4Fe-4S</keyword>
<evidence type="ECO:0000256" key="5">
    <source>
        <dbReference type="ARBA" id="ARBA00022679"/>
    </source>
</evidence>
<evidence type="ECO:0000256" key="10">
    <source>
        <dbReference type="ARBA" id="ARBA00048403"/>
    </source>
</evidence>
<comment type="catalytic activity">
    <reaction evidence="10 11">
        <text>L-histidyl-[translation elongation factor 2] + S-adenosyl-L-methionine = 2-[(3S)-amino-3-carboxypropyl]-L-histidyl-[translation elongation factor 2] + S-methyl-5'-thioadenosine + H(+)</text>
        <dbReference type="Rhea" id="RHEA:36783"/>
        <dbReference type="Rhea" id="RHEA-COMP:9748"/>
        <dbReference type="Rhea" id="RHEA-COMP:9749"/>
        <dbReference type="ChEBI" id="CHEBI:15378"/>
        <dbReference type="ChEBI" id="CHEBI:17509"/>
        <dbReference type="ChEBI" id="CHEBI:29979"/>
        <dbReference type="ChEBI" id="CHEBI:59789"/>
        <dbReference type="ChEBI" id="CHEBI:73995"/>
        <dbReference type="EC" id="2.5.1.108"/>
    </reaction>
</comment>
<dbReference type="PIRSF" id="PIRSF004967">
    <property type="entry name" value="DPH1"/>
    <property type="match status" value="1"/>
</dbReference>
<name>A0A0N4ZY05_PARTI</name>
<dbReference type="GO" id="GO:0017183">
    <property type="term" value="P:protein histidyl modification to diphthamide"/>
    <property type="evidence" value="ECO:0007669"/>
    <property type="project" value="UniProtKB-UniRule"/>
</dbReference>
<dbReference type="FunFam" id="3.40.50.11850:FF:000001">
    <property type="entry name" value="2-(3-amino-3-carboxypropyl)histidine synthase subunit 1"/>
    <property type="match status" value="1"/>
</dbReference>
<dbReference type="InterPro" id="IPR035435">
    <property type="entry name" value="DPH1/DPH2_euk_archaea"/>
</dbReference>
<dbReference type="EC" id="2.5.1.108" evidence="3 11"/>
<accession>A0A0N4ZY05</accession>
<dbReference type="InterPro" id="IPR042263">
    <property type="entry name" value="DPH1/DPH2_1"/>
</dbReference>
<dbReference type="PANTHER" id="PTHR10762:SF1">
    <property type="entry name" value="2-(3-AMINO-3-CARBOXYPROPYL)HISTIDINE SYNTHASE SUBUNIT 1"/>
    <property type="match status" value="1"/>
</dbReference>
<keyword evidence="8" id="KW-0408">Iron</keyword>
<keyword evidence="6 11" id="KW-0949">S-adenosyl-L-methionine</keyword>
<dbReference type="InterPro" id="IPR042265">
    <property type="entry name" value="DPH1/DPH2_3"/>
</dbReference>
<dbReference type="NCBIfam" id="TIGR00322">
    <property type="entry name" value="diphth2_R"/>
    <property type="match status" value="1"/>
</dbReference>
<comment type="pathway">
    <text evidence="1 11">Protein modification; peptidyl-diphthamide biosynthesis.</text>
</comment>
<proteinExistence type="inferred from homology"/>
<evidence type="ECO:0000313" key="13">
    <source>
        <dbReference type="WBParaSite" id="PTRK_0001367800.1"/>
    </source>
</evidence>
<dbReference type="SFLD" id="SFLDS00032">
    <property type="entry name" value="Radical_SAM_3-amino-3-carboxyp"/>
    <property type="match status" value="1"/>
</dbReference>
<protein>
    <recommendedName>
        <fullName evidence="4 11">2-(3-amino-3-carboxypropyl)histidine synthase subunit 1</fullName>
        <ecNumber evidence="3 11">2.5.1.108</ecNumber>
    </recommendedName>
</protein>
<evidence type="ECO:0000256" key="9">
    <source>
        <dbReference type="ARBA" id="ARBA00023014"/>
    </source>
</evidence>
<comment type="function">
    <text evidence="11">Catalyzes the first step of diphthamide biosynthesis, a post-translational modification of histidine which occurs in elongation factor 2.</text>
</comment>
<organism evidence="12 13">
    <name type="scientific">Parastrongyloides trichosuri</name>
    <name type="common">Possum-specific nematode worm</name>
    <dbReference type="NCBI Taxonomy" id="131310"/>
    <lineage>
        <taxon>Eukaryota</taxon>
        <taxon>Metazoa</taxon>
        <taxon>Ecdysozoa</taxon>
        <taxon>Nematoda</taxon>
        <taxon>Chromadorea</taxon>
        <taxon>Rhabditida</taxon>
        <taxon>Tylenchina</taxon>
        <taxon>Panagrolaimomorpha</taxon>
        <taxon>Strongyloidoidea</taxon>
        <taxon>Strongyloididae</taxon>
        <taxon>Parastrongyloides</taxon>
    </lineage>
</organism>
<keyword evidence="12" id="KW-1185">Reference proteome</keyword>
<keyword evidence="9" id="KW-0411">Iron-sulfur</keyword>